<dbReference type="EMBL" id="LKTM01000105">
    <property type="protein sequence ID" value="KQH79406.1"/>
    <property type="molecule type" value="Genomic_DNA"/>
</dbReference>
<dbReference type="InterPro" id="IPR018146">
    <property type="entry name" value="Glyoxalase_1_CS"/>
</dbReference>
<dbReference type="PANTHER" id="PTHR43048">
    <property type="entry name" value="METHYLMALONYL-COA EPIMERASE"/>
    <property type="match status" value="1"/>
</dbReference>
<dbReference type="PANTHER" id="PTHR43048:SF5">
    <property type="entry name" value="BLR5325 PROTEIN"/>
    <property type="match status" value="1"/>
</dbReference>
<reference evidence="3 4" key="1">
    <citation type="submission" date="2015-10" db="EMBL/GenBank/DDBJ databases">
        <title>Mycobacterium gordonae draft genome assembly.</title>
        <authorList>
            <person name="Ustinova V."/>
            <person name="Smirnova T."/>
            <person name="Blagodatskikh K."/>
            <person name="Varlamov D."/>
            <person name="Larionova E."/>
            <person name="Chernousova L."/>
        </authorList>
    </citation>
    <scope>NUCLEOTIDE SEQUENCE [LARGE SCALE GENOMIC DNA]</scope>
    <source>
        <strain evidence="3 4">CTRI 14-8773</strain>
    </source>
</reference>
<dbReference type="PROSITE" id="PS51819">
    <property type="entry name" value="VOC"/>
    <property type="match status" value="1"/>
</dbReference>
<dbReference type="Proteomes" id="UP000051677">
    <property type="component" value="Unassembled WGS sequence"/>
</dbReference>
<dbReference type="SUPFAM" id="SSF54593">
    <property type="entry name" value="Glyoxalase/Bleomycin resistance protein/Dihydroxybiphenyl dioxygenase"/>
    <property type="match status" value="1"/>
</dbReference>
<evidence type="ECO:0000313" key="4">
    <source>
        <dbReference type="Proteomes" id="UP000051677"/>
    </source>
</evidence>
<accession>A0A0Q2R5I2</accession>
<dbReference type="Pfam" id="PF00903">
    <property type="entry name" value="Glyoxalase"/>
    <property type="match status" value="1"/>
</dbReference>
<dbReference type="InterPro" id="IPR029068">
    <property type="entry name" value="Glyas_Bleomycin-R_OHBP_Dase"/>
</dbReference>
<dbReference type="InterPro" id="IPR051785">
    <property type="entry name" value="MMCE/EMCE_epimerase"/>
</dbReference>
<dbReference type="GO" id="GO:0004462">
    <property type="term" value="F:lactoylglutathione lyase activity"/>
    <property type="evidence" value="ECO:0007669"/>
    <property type="project" value="InterPro"/>
</dbReference>
<dbReference type="GO" id="GO:0046491">
    <property type="term" value="P:L-methylmalonyl-CoA metabolic process"/>
    <property type="evidence" value="ECO:0007669"/>
    <property type="project" value="TreeGrafter"/>
</dbReference>
<name>A0A0Q2R5I2_MYCGO</name>
<evidence type="ECO:0000259" key="2">
    <source>
        <dbReference type="PROSITE" id="PS51819"/>
    </source>
</evidence>
<evidence type="ECO:0000256" key="1">
    <source>
        <dbReference type="ARBA" id="ARBA00022723"/>
    </source>
</evidence>
<organism evidence="3 4">
    <name type="scientific">Mycobacterium gordonae</name>
    <dbReference type="NCBI Taxonomy" id="1778"/>
    <lineage>
        <taxon>Bacteria</taxon>
        <taxon>Bacillati</taxon>
        <taxon>Actinomycetota</taxon>
        <taxon>Actinomycetes</taxon>
        <taxon>Mycobacteriales</taxon>
        <taxon>Mycobacteriaceae</taxon>
        <taxon>Mycobacterium</taxon>
    </lineage>
</organism>
<protein>
    <submittedName>
        <fullName evidence="3">Glyoxalase-like protein</fullName>
    </submittedName>
</protein>
<keyword evidence="1" id="KW-0479">Metal-binding</keyword>
<dbReference type="AlphaFoldDB" id="A0A0Q2R5I2"/>
<evidence type="ECO:0000313" key="3">
    <source>
        <dbReference type="EMBL" id="KQH79406.1"/>
    </source>
</evidence>
<dbReference type="PROSITE" id="PS00934">
    <property type="entry name" value="GLYOXALASE_I_1"/>
    <property type="match status" value="1"/>
</dbReference>
<dbReference type="OrthoDB" id="115162at2"/>
<proteinExistence type="predicted"/>
<dbReference type="Gene3D" id="3.10.180.10">
    <property type="entry name" value="2,3-Dihydroxybiphenyl 1,2-Dioxygenase, domain 1"/>
    <property type="match status" value="1"/>
</dbReference>
<comment type="caution">
    <text evidence="3">The sequence shown here is derived from an EMBL/GenBank/DDBJ whole genome shotgun (WGS) entry which is preliminary data.</text>
</comment>
<dbReference type="RefSeq" id="WP_055577704.1">
    <property type="nucleotide sequence ID" value="NZ_LKTM01000105.1"/>
</dbReference>
<sequence length="151" mass="16351">MGSQPVVFNHVGLCVRDRVVSRRFYEGLLGFQFWWELDAPEEGTAALLQLSRPVGLHATYLVRDGLVLELLDYSGREVSGGGPRVMDQVGLTHISFSVSNLRSVLERVAECGGSVVEGTVSEGAAMVRDPDGQLLELLSDGWLGGLPARPQ</sequence>
<feature type="domain" description="VOC" evidence="2">
    <location>
        <begin position="7"/>
        <end position="140"/>
    </location>
</feature>
<dbReference type="GO" id="GO:0004493">
    <property type="term" value="F:methylmalonyl-CoA epimerase activity"/>
    <property type="evidence" value="ECO:0007669"/>
    <property type="project" value="TreeGrafter"/>
</dbReference>
<dbReference type="InterPro" id="IPR004360">
    <property type="entry name" value="Glyas_Fos-R_dOase_dom"/>
</dbReference>
<gene>
    <name evidence="3" type="ORF">AO501_09095</name>
</gene>
<dbReference type="InterPro" id="IPR037523">
    <property type="entry name" value="VOC_core"/>
</dbReference>
<dbReference type="GO" id="GO:0046872">
    <property type="term" value="F:metal ion binding"/>
    <property type="evidence" value="ECO:0007669"/>
    <property type="project" value="UniProtKB-KW"/>
</dbReference>